<dbReference type="AlphaFoldDB" id="M0LYT8"/>
<gene>
    <name evidence="1" type="ORF">C446_09528</name>
</gene>
<evidence type="ECO:0000313" key="1">
    <source>
        <dbReference type="EMBL" id="EMA38752.1"/>
    </source>
</evidence>
<accession>M0LYT8</accession>
<name>M0LYT8_9EURY</name>
<dbReference type="EMBL" id="AOMA01000091">
    <property type="protein sequence ID" value="EMA38752.1"/>
    <property type="molecule type" value="Genomic_DNA"/>
</dbReference>
<dbReference type="Proteomes" id="UP000011607">
    <property type="component" value="Unassembled WGS sequence"/>
</dbReference>
<organism evidence="1 2">
    <name type="scientific">Halobiforma nitratireducens JCM 10879</name>
    <dbReference type="NCBI Taxonomy" id="1227454"/>
    <lineage>
        <taxon>Archaea</taxon>
        <taxon>Methanobacteriati</taxon>
        <taxon>Methanobacteriota</taxon>
        <taxon>Stenosarchaea group</taxon>
        <taxon>Halobacteria</taxon>
        <taxon>Halobacteriales</taxon>
        <taxon>Natrialbaceae</taxon>
        <taxon>Halobiforma</taxon>
    </lineage>
</organism>
<comment type="caution">
    <text evidence="1">The sequence shown here is derived from an EMBL/GenBank/DDBJ whole genome shotgun (WGS) entry which is preliminary data.</text>
</comment>
<reference evidence="1 2" key="1">
    <citation type="journal article" date="2014" name="PLoS Genet.">
        <title>Phylogenetically driven sequencing of extremely halophilic archaea reveals strategies for static and dynamic osmo-response.</title>
        <authorList>
            <person name="Becker E.A."/>
            <person name="Seitzer P.M."/>
            <person name="Tritt A."/>
            <person name="Larsen D."/>
            <person name="Krusor M."/>
            <person name="Yao A.I."/>
            <person name="Wu D."/>
            <person name="Madern D."/>
            <person name="Eisen J.A."/>
            <person name="Darling A.E."/>
            <person name="Facciotti M.T."/>
        </authorList>
    </citation>
    <scope>NUCLEOTIDE SEQUENCE [LARGE SCALE GENOMIC DNA]</scope>
    <source>
        <strain evidence="1 2">JCM 10879</strain>
    </source>
</reference>
<evidence type="ECO:0008006" key="3">
    <source>
        <dbReference type="Google" id="ProtNLM"/>
    </source>
</evidence>
<dbReference type="STRING" id="1227454.C446_09528"/>
<dbReference type="InterPro" id="IPR027396">
    <property type="entry name" value="DsrEFH-like"/>
</dbReference>
<dbReference type="SUPFAM" id="SSF75169">
    <property type="entry name" value="DsrEFH-like"/>
    <property type="match status" value="1"/>
</dbReference>
<dbReference type="PATRIC" id="fig|1227454.3.peg.1939"/>
<dbReference type="eggNOG" id="arCOG01670">
    <property type="taxonomic scope" value="Archaea"/>
</dbReference>
<keyword evidence="2" id="KW-1185">Reference proteome</keyword>
<sequence length="156" mass="17324">MRRFRPCLDRVVDRPDDRSCVRHARSDNVGYRPFTRDGCMTDAAIVVLAGTESPADLGRVVNALQTAKEFDEEGDDVTLIFDGAGTKWVRELEDEDHDYHALYAAVSHLAEVCVYCVGAYGVNDAVDDSEVDRIDDYEGHPSIRLLVADGAEIITF</sequence>
<protein>
    <recommendedName>
        <fullName evidence="3">DsrE family protein</fullName>
    </recommendedName>
</protein>
<proteinExistence type="predicted"/>
<evidence type="ECO:0000313" key="2">
    <source>
        <dbReference type="Proteomes" id="UP000011607"/>
    </source>
</evidence>